<name>A0A2M8QAN4_9CHLR</name>
<evidence type="ECO:0000313" key="3">
    <source>
        <dbReference type="Proteomes" id="UP000230790"/>
    </source>
</evidence>
<evidence type="ECO:0000256" key="1">
    <source>
        <dbReference type="SAM" id="Phobius"/>
    </source>
</evidence>
<keyword evidence="1" id="KW-0812">Transmembrane</keyword>
<keyword evidence="1" id="KW-0472">Membrane</keyword>
<accession>A0A2M8QAN4</accession>
<sequence length="340" mass="37490">MKSNRILFSLIVGTAIIIVVAVLLGRAVRNFIAGASPAVSKPDNAIEVSFIYAPEFDKNLNISAIIADFNRAYAQGRNPLTGQSLQPGERPIWIEGRSGSSGTVHEGVINAFIAPNNANVERPVLWSPSVRHWLALVNYQTGQRVFDVEGAPATAIAPVVMAIWESRLKALQAKHGAEIGWKELLAVFDNPQGWNAYGLGGRPAVYYGHTDPRVSSTALSTLMAEFYASARYNAGKTDASSRLTLEHVNDPRVQEGVRRIENLIKHYSARTTEFIEYIAQGPDYVDFVALEENDLIFINQGKTQIKPPEKLVALYPKEGTFVHDHPFAIPNAPWVTDEQR</sequence>
<organism evidence="2 3">
    <name type="scientific">Candidatus Thermofonsia Clade 3 bacterium</name>
    <dbReference type="NCBI Taxonomy" id="2364212"/>
    <lineage>
        <taxon>Bacteria</taxon>
        <taxon>Bacillati</taxon>
        <taxon>Chloroflexota</taxon>
        <taxon>Candidatus Thermofontia</taxon>
        <taxon>Candidatus Thermofonsia Clade 3</taxon>
    </lineage>
</organism>
<evidence type="ECO:0000313" key="2">
    <source>
        <dbReference type="EMBL" id="PJF46844.1"/>
    </source>
</evidence>
<dbReference type="EMBL" id="PGTN01000088">
    <property type="protein sequence ID" value="PJF46844.1"/>
    <property type="molecule type" value="Genomic_DNA"/>
</dbReference>
<keyword evidence="1" id="KW-1133">Transmembrane helix</keyword>
<comment type="caution">
    <text evidence="2">The sequence shown here is derived from an EMBL/GenBank/DDBJ whole genome shotgun (WGS) entry which is preliminary data.</text>
</comment>
<reference evidence="2 3" key="1">
    <citation type="submission" date="2017-11" db="EMBL/GenBank/DDBJ databases">
        <title>Evolution of Phototrophy in the Chloroflexi Phylum Driven by Horizontal Gene Transfer.</title>
        <authorList>
            <person name="Ward L.M."/>
            <person name="Hemp J."/>
            <person name="Shih P.M."/>
            <person name="Mcglynn S.E."/>
            <person name="Fischer W."/>
        </authorList>
    </citation>
    <scope>NUCLEOTIDE SEQUENCE [LARGE SCALE GENOMIC DNA]</scope>
    <source>
        <strain evidence="2">JP3_7</strain>
    </source>
</reference>
<evidence type="ECO:0008006" key="4">
    <source>
        <dbReference type="Google" id="ProtNLM"/>
    </source>
</evidence>
<proteinExistence type="predicted"/>
<dbReference type="AlphaFoldDB" id="A0A2M8QAN4"/>
<feature type="non-terminal residue" evidence="2">
    <location>
        <position position="340"/>
    </location>
</feature>
<dbReference type="Proteomes" id="UP000230790">
    <property type="component" value="Unassembled WGS sequence"/>
</dbReference>
<gene>
    <name evidence="2" type="ORF">CUN48_11690</name>
</gene>
<feature type="transmembrane region" description="Helical" evidence="1">
    <location>
        <begin position="6"/>
        <end position="24"/>
    </location>
</feature>
<protein>
    <recommendedName>
        <fullName evidence="4">ABC transporter substrate-binding protein</fullName>
    </recommendedName>
</protein>